<feature type="region of interest" description="Disordered" evidence="4">
    <location>
        <begin position="966"/>
        <end position="988"/>
    </location>
</feature>
<evidence type="ECO:0008006" key="7">
    <source>
        <dbReference type="Google" id="ProtNLM"/>
    </source>
</evidence>
<keyword evidence="6" id="KW-1185">Reference proteome</keyword>
<dbReference type="GO" id="GO:0043565">
    <property type="term" value="F:sequence-specific DNA binding"/>
    <property type="evidence" value="ECO:0007669"/>
    <property type="project" value="TreeGrafter"/>
</dbReference>
<organism evidence="5 6">
    <name type="scientific">Bemisia tabaci</name>
    <name type="common">Sweetpotato whitefly</name>
    <name type="synonym">Aleurodes tabaci</name>
    <dbReference type="NCBI Taxonomy" id="7038"/>
    <lineage>
        <taxon>Eukaryota</taxon>
        <taxon>Metazoa</taxon>
        <taxon>Ecdysozoa</taxon>
        <taxon>Arthropoda</taxon>
        <taxon>Hexapoda</taxon>
        <taxon>Insecta</taxon>
        <taxon>Pterygota</taxon>
        <taxon>Neoptera</taxon>
        <taxon>Paraneoptera</taxon>
        <taxon>Hemiptera</taxon>
        <taxon>Sternorrhyncha</taxon>
        <taxon>Aleyrodoidea</taxon>
        <taxon>Aleyrodidae</taxon>
        <taxon>Aleyrodinae</taxon>
        <taxon>Bemisia</taxon>
    </lineage>
</organism>
<protein>
    <recommendedName>
        <fullName evidence="7">DNA polymerase V</fullName>
    </recommendedName>
</protein>
<dbReference type="GO" id="GO:0003714">
    <property type="term" value="F:transcription corepressor activity"/>
    <property type="evidence" value="ECO:0007669"/>
    <property type="project" value="TreeGrafter"/>
</dbReference>
<reference evidence="5" key="1">
    <citation type="submission" date="2021-12" db="EMBL/GenBank/DDBJ databases">
        <authorList>
            <person name="King R."/>
        </authorList>
    </citation>
    <scope>NUCLEOTIDE SEQUENCE</scope>
</reference>
<dbReference type="EMBL" id="OU963865">
    <property type="protein sequence ID" value="CAH0770680.1"/>
    <property type="molecule type" value="Genomic_DNA"/>
</dbReference>
<sequence length="988" mass="111400">MPGSVLDVFKHLSSGSLDLATGAAVQILKNTPDFKNSKDGLSADCEYILMRLIRGMASAELKTKTGFFSLLVTLLRLHKGITLDHVFQILESKLEIGIHDSSREKSDVISARILVYGAIIRSGLFERCVEEQQEKILETLLSLSRRKSYFVPLTFSFLLDLIQKVDAAHFEHMYWPLLESYCNEEISKHCIESLSCILLSNKRFPEIVQARVDLSFLLNVETMPVIARKLAVIPMSETLKAFLNLLSEFISIKSNAEELLCAFWNDGIEKGFKAHFENNETPFLFVKHFMEHLKNPSLVLVFLSTHFVKAMTQDGASPIIKKFLLTFSNYIKNNAEKFNEKTLFNNLQALSEDPKNPFVDSKSGSQFFVTLAVLLKEKHVKKLAKSYQNVLRGLSEKTVNGRIVKTTWSSKTRLNAATILLKMSSFKSCSEDIDWQAKQLQCVLSTAVCKVSGKAAEDHFRDELKHLFYAALPKPTSANEHYKVLLVLAKFMDSEIKKGNLHTPLSSNEQPVWNSILEKSKSLEKKISKSDTDVLADIVCLSLSLQLAFLLFSKNSLAVEAIQKLNDYYDLLKAKSLVGSDMLDAFVSFLLDLLSLESVLVRQMVNKIFASISGQLKPDTLVRILKILDPEDDGELDEESSSSESEAEEPKAPSKSKKIKGKKQENGEEDEDGVEDKDDDSDTSDDDSMSEEEDGVNKETETDRLRQAMNAALGDNANYTDTESIDLDDLDEETGDLLDERLGQVFKLFRKPSRKKKKKVQSPEDRAVSHYRMRILDLLETIIDENPSLFAAVNILNTLVMLYESSKVDKLQEALSKRVVSCLKNIVNLKKFSNFADVEEAYLASTLEALLERHNILPNPGDYYCFIIRASQQLSKSGQNQGDDSFTTLSILKRAVKDFFTKKNSFYKMDMFLPVLNLQWDGLLELIPNIATYAYSKDSGTVFKQASGCKMIDMFYKNNRMASQIPKNSLCSGQNSPKKKKKKGKMNA</sequence>
<dbReference type="InterPro" id="IPR007015">
    <property type="entry name" value="DNA_pol_V/MYBBP1A"/>
</dbReference>
<feature type="compositionally biased region" description="Acidic residues" evidence="4">
    <location>
        <begin position="667"/>
        <end position="694"/>
    </location>
</feature>
<dbReference type="KEGG" id="btab:109044496"/>
<evidence type="ECO:0000256" key="2">
    <source>
        <dbReference type="ARBA" id="ARBA00006809"/>
    </source>
</evidence>
<evidence type="ECO:0000313" key="6">
    <source>
        <dbReference type="Proteomes" id="UP001152759"/>
    </source>
</evidence>
<evidence type="ECO:0000256" key="4">
    <source>
        <dbReference type="SAM" id="MobiDB-lite"/>
    </source>
</evidence>
<dbReference type="GO" id="GO:0005730">
    <property type="term" value="C:nucleolus"/>
    <property type="evidence" value="ECO:0007669"/>
    <property type="project" value="InterPro"/>
</dbReference>
<accession>A0A9P0CFI1</accession>
<dbReference type="PANTHER" id="PTHR13213">
    <property type="entry name" value="MYB-BINDING PROTEIN 1A FAMILY MEMBER"/>
    <property type="match status" value="1"/>
</dbReference>
<evidence type="ECO:0000313" key="5">
    <source>
        <dbReference type="EMBL" id="CAH0770680.1"/>
    </source>
</evidence>
<feature type="compositionally biased region" description="Acidic residues" evidence="4">
    <location>
        <begin position="632"/>
        <end position="647"/>
    </location>
</feature>
<dbReference type="GO" id="GO:0003723">
    <property type="term" value="F:RNA binding"/>
    <property type="evidence" value="ECO:0007669"/>
    <property type="project" value="TreeGrafter"/>
</dbReference>
<keyword evidence="3" id="KW-0539">Nucleus</keyword>
<dbReference type="AlphaFoldDB" id="A0A9P0CFI1"/>
<feature type="compositionally biased region" description="Polar residues" evidence="4">
    <location>
        <begin position="966"/>
        <end position="976"/>
    </location>
</feature>
<proteinExistence type="inferred from homology"/>
<evidence type="ECO:0000256" key="3">
    <source>
        <dbReference type="ARBA" id="ARBA00023242"/>
    </source>
</evidence>
<dbReference type="InterPro" id="IPR016024">
    <property type="entry name" value="ARM-type_fold"/>
</dbReference>
<comment type="subcellular location">
    <subcellularLocation>
        <location evidence="1">Nucleus</location>
    </subcellularLocation>
</comment>
<feature type="region of interest" description="Disordered" evidence="4">
    <location>
        <begin position="632"/>
        <end position="702"/>
    </location>
</feature>
<evidence type="ECO:0000256" key="1">
    <source>
        <dbReference type="ARBA" id="ARBA00004123"/>
    </source>
</evidence>
<name>A0A9P0CFI1_BEMTA</name>
<dbReference type="PANTHER" id="PTHR13213:SF2">
    <property type="entry name" value="MYB-BINDING PROTEIN 1A"/>
    <property type="match status" value="1"/>
</dbReference>
<gene>
    <name evidence="5" type="ORF">BEMITA_LOCUS7527</name>
</gene>
<comment type="similarity">
    <text evidence="2">Belongs to the MYBBP1A family.</text>
</comment>
<dbReference type="Proteomes" id="UP001152759">
    <property type="component" value="Chromosome 4"/>
</dbReference>
<dbReference type="SUPFAM" id="SSF48371">
    <property type="entry name" value="ARM repeat"/>
    <property type="match status" value="1"/>
</dbReference>
<dbReference type="Pfam" id="PF04931">
    <property type="entry name" value="DNA_pol_phi"/>
    <property type="match status" value="1"/>
</dbReference>
<feature type="compositionally biased region" description="Basic residues" evidence="4">
    <location>
        <begin position="977"/>
        <end position="988"/>
    </location>
</feature>